<protein>
    <recommendedName>
        <fullName evidence="4">ATR-interacting protein mus304</fullName>
    </recommendedName>
</protein>
<evidence type="ECO:0000256" key="1">
    <source>
        <dbReference type="SAM" id="Coils"/>
    </source>
</evidence>
<gene>
    <name evidence="2" type="ORF">CINCED_3A020976</name>
</gene>
<name>A0A5E4MY77_9HEMI</name>
<evidence type="ECO:0000313" key="3">
    <source>
        <dbReference type="Proteomes" id="UP000325440"/>
    </source>
</evidence>
<reference evidence="2 3" key="1">
    <citation type="submission" date="2019-08" db="EMBL/GenBank/DDBJ databases">
        <authorList>
            <person name="Alioto T."/>
            <person name="Alioto T."/>
            <person name="Gomez Garrido J."/>
        </authorList>
    </citation>
    <scope>NUCLEOTIDE SEQUENCE [LARGE SCALE GENOMIC DNA]</scope>
</reference>
<dbReference type="EMBL" id="CABPRJ010001444">
    <property type="protein sequence ID" value="VVC37300.1"/>
    <property type="molecule type" value="Genomic_DNA"/>
</dbReference>
<dbReference type="AlphaFoldDB" id="A0A5E4MY77"/>
<dbReference type="OrthoDB" id="7668655at2759"/>
<keyword evidence="3" id="KW-1185">Reference proteome</keyword>
<proteinExistence type="predicted"/>
<keyword evidence="1" id="KW-0175">Coiled coil</keyword>
<evidence type="ECO:0000313" key="2">
    <source>
        <dbReference type="EMBL" id="VVC37300.1"/>
    </source>
</evidence>
<sequence>MSKRPRTESLDGQEDIWGADFTFDEVNSINNIETLASQSHFAVPSANPAYLNNTSEQNDNQMREGEIKNLKMKIKQLEIQLSNVKHEKSDKFKTMEKMIDCKDTELKFQKQELTALKNKIKEMNINVSKIAPQKNVSFSCMKTESNSKLLHNASEHGLKKNISTQTITNQHSVTRSDFPETNKPYEKLKKYLYTDLIVNQDNANEVKKLSTIQECYLILANLMVLETFEENKSYSLIKLLFDNCQHILESTIKTLQETIDDTDFVKREKQLIYSYLNLNKQCSKISSLTFDLQFAHLLECISVLTTISNLVPKIVMNHTVNIFRTFVNFLQIIGVQSRTMEYVSVIKSLIKFITNLCNCNWDISKKKQLDIFDIIKEIVFCRPCIDIVQELIHLFSKIAIYTEITDSLCQLSSPKTFILSESVSTFTTETCVLRVFCLQLELLKYDNYLVTNYLYFANVLLNYTHIPKWMHKIPNKTCDCTSSFVELTIHFLYIVFSIYEKEKELINIDLLKLMEEIIGNSYLILYRLGKFDQDFRNHISKCKGRYDIIVQKIQKTDYGRTNKFLVKEFKKFEFKSLPHNSQYSSSENYEVFSIDLPKLIDNSQYQFDEDNNQINVKMYETNT</sequence>
<feature type="coiled-coil region" evidence="1">
    <location>
        <begin position="60"/>
        <end position="126"/>
    </location>
</feature>
<evidence type="ECO:0008006" key="4">
    <source>
        <dbReference type="Google" id="ProtNLM"/>
    </source>
</evidence>
<dbReference type="Proteomes" id="UP000325440">
    <property type="component" value="Unassembled WGS sequence"/>
</dbReference>
<accession>A0A5E4MY77</accession>
<organism evidence="2 3">
    <name type="scientific">Cinara cedri</name>
    <dbReference type="NCBI Taxonomy" id="506608"/>
    <lineage>
        <taxon>Eukaryota</taxon>
        <taxon>Metazoa</taxon>
        <taxon>Ecdysozoa</taxon>
        <taxon>Arthropoda</taxon>
        <taxon>Hexapoda</taxon>
        <taxon>Insecta</taxon>
        <taxon>Pterygota</taxon>
        <taxon>Neoptera</taxon>
        <taxon>Paraneoptera</taxon>
        <taxon>Hemiptera</taxon>
        <taxon>Sternorrhyncha</taxon>
        <taxon>Aphidomorpha</taxon>
        <taxon>Aphidoidea</taxon>
        <taxon>Aphididae</taxon>
        <taxon>Lachninae</taxon>
        <taxon>Cinara</taxon>
    </lineage>
</organism>